<dbReference type="GeneID" id="108051034"/>
<accession>A0A6P4FGR7</accession>
<protein>
    <submittedName>
        <fullName evidence="4">Accessory gland protein Acp29AB-like</fullName>
    </submittedName>
</protein>
<name>A0A6P4FGR7_DRORH</name>
<keyword evidence="3" id="KW-1185">Reference proteome</keyword>
<dbReference type="AlphaFoldDB" id="A0A6P4FGR7"/>
<dbReference type="Proteomes" id="UP001652680">
    <property type="component" value="Unassembled WGS sequence"/>
</dbReference>
<sequence>MSALHPLFDHHVKHQQQWSSLASVMNDTRARLEKLQHDTQAKLDEMQTQLAAIIEALAMINSSTNTKKESLSDKFEQIGSRRFYIERDEKDTWDNAASKCLLMGGYLASFRNKEELEAILPKLEALEEYWLGINNLHTVACMEDEDEDEDLAVDVDGFIKTNCCEF</sequence>
<feature type="domain" description="C-type lectin" evidence="1">
    <location>
        <begin position="90"/>
        <end position="143"/>
    </location>
</feature>
<reference evidence="3" key="1">
    <citation type="journal article" date="2021" name="Elife">
        <title>Highly contiguous assemblies of 101 drosophilid genomes.</title>
        <authorList>
            <person name="Kim B.Y."/>
            <person name="Wang J.R."/>
            <person name="Miller D.E."/>
            <person name="Barmina O."/>
            <person name="Delaney E."/>
            <person name="Thompson A."/>
            <person name="Comeault A.A."/>
            <person name="Peede D."/>
            <person name="D'Agostino E.R."/>
            <person name="Pelaez J."/>
            <person name="Aguilar J.M."/>
            <person name="Haji D."/>
            <person name="Matsunaga T."/>
            <person name="Armstrong E.E."/>
            <person name="Zych M."/>
            <person name="Ogawa Y."/>
            <person name="Stamenkovic-Radak M."/>
            <person name="Jelic M."/>
            <person name="Veselinovic M.S."/>
            <person name="Tanaskovic M."/>
            <person name="Eric P."/>
            <person name="Gao J.J."/>
            <person name="Katoh T.K."/>
            <person name="Toda M.J."/>
            <person name="Watabe H."/>
            <person name="Watada M."/>
            <person name="Davis J.S."/>
            <person name="Moyle L.C."/>
            <person name="Manoli G."/>
            <person name="Bertolini E."/>
            <person name="Kostal V."/>
            <person name="Hawley R.S."/>
            <person name="Takahashi A."/>
            <person name="Jones C.D."/>
            <person name="Price D.K."/>
            <person name="Whiteman N."/>
            <person name="Kopp A."/>
            <person name="Matute D.R."/>
            <person name="Petrov D.A."/>
        </authorList>
    </citation>
    <scope>NUCLEOTIDE SEQUENCE [LARGE SCALE GENOMIC DNA]</scope>
</reference>
<dbReference type="Gene3D" id="3.10.100.10">
    <property type="entry name" value="Mannose-Binding Protein A, subunit A"/>
    <property type="match status" value="1"/>
</dbReference>
<dbReference type="EnsemblMetazoa" id="XM_017132970.1">
    <property type="protein sequence ID" value="XP_016988459.1"/>
    <property type="gene ID" value="LOC108051034"/>
</dbReference>
<evidence type="ECO:0000313" key="4">
    <source>
        <dbReference type="RefSeq" id="XP_016988459.1"/>
    </source>
</evidence>
<dbReference type="Pfam" id="PF00059">
    <property type="entry name" value="Lectin_C"/>
    <property type="match status" value="1"/>
</dbReference>
<reference evidence="4" key="2">
    <citation type="submission" date="2025-04" db="UniProtKB">
        <authorList>
            <consortium name="RefSeq"/>
        </authorList>
    </citation>
    <scope>IDENTIFICATION</scope>
</reference>
<proteinExistence type="predicted"/>
<evidence type="ECO:0000313" key="2">
    <source>
        <dbReference type="EnsemblMetazoa" id="XP_016988459.1"/>
    </source>
</evidence>
<dbReference type="OrthoDB" id="6430060at2759"/>
<dbReference type="InterPro" id="IPR001304">
    <property type="entry name" value="C-type_lectin-like"/>
</dbReference>
<organism evidence="4">
    <name type="scientific">Drosophila rhopaloa</name>
    <name type="common">Fruit fly</name>
    <dbReference type="NCBI Taxonomy" id="1041015"/>
    <lineage>
        <taxon>Eukaryota</taxon>
        <taxon>Metazoa</taxon>
        <taxon>Ecdysozoa</taxon>
        <taxon>Arthropoda</taxon>
        <taxon>Hexapoda</taxon>
        <taxon>Insecta</taxon>
        <taxon>Pterygota</taxon>
        <taxon>Neoptera</taxon>
        <taxon>Endopterygota</taxon>
        <taxon>Diptera</taxon>
        <taxon>Brachycera</taxon>
        <taxon>Muscomorpha</taxon>
        <taxon>Ephydroidea</taxon>
        <taxon>Drosophilidae</taxon>
        <taxon>Drosophila</taxon>
        <taxon>Sophophora</taxon>
    </lineage>
</organism>
<dbReference type="RefSeq" id="XP_016988459.1">
    <property type="nucleotide sequence ID" value="XM_017132970.1"/>
</dbReference>
<evidence type="ECO:0000313" key="3">
    <source>
        <dbReference type="Proteomes" id="UP001652680"/>
    </source>
</evidence>
<dbReference type="InterPro" id="IPR016187">
    <property type="entry name" value="CTDL_fold"/>
</dbReference>
<dbReference type="InterPro" id="IPR016186">
    <property type="entry name" value="C-type_lectin-like/link_sf"/>
</dbReference>
<dbReference type="CDD" id="cd00037">
    <property type="entry name" value="CLECT"/>
    <property type="match status" value="1"/>
</dbReference>
<evidence type="ECO:0000259" key="1">
    <source>
        <dbReference type="Pfam" id="PF00059"/>
    </source>
</evidence>
<dbReference type="SUPFAM" id="SSF56436">
    <property type="entry name" value="C-type lectin-like"/>
    <property type="match status" value="1"/>
</dbReference>
<reference evidence="2" key="3">
    <citation type="submission" date="2025-05" db="UniProtKB">
        <authorList>
            <consortium name="EnsemblMetazoa"/>
        </authorList>
    </citation>
    <scope>IDENTIFICATION</scope>
</reference>
<gene>
    <name evidence="4" type="primary">LOC108051034</name>
    <name evidence="2" type="synonym">108051034</name>
</gene>